<dbReference type="EMBL" id="FQXA01000002">
    <property type="protein sequence ID" value="SHG79919.1"/>
    <property type="molecule type" value="Genomic_DNA"/>
</dbReference>
<reference evidence="1 2" key="1">
    <citation type="submission" date="2016-11" db="EMBL/GenBank/DDBJ databases">
        <authorList>
            <person name="Jaros S."/>
            <person name="Januszkiewicz K."/>
            <person name="Wedrychowicz H."/>
        </authorList>
    </citation>
    <scope>NUCLEOTIDE SEQUENCE [LARGE SCALE GENOMIC DNA]</scope>
    <source>
        <strain evidence="1 2">DSM 18231</strain>
    </source>
</reference>
<gene>
    <name evidence="1" type="ORF">SAMN02744645_1446</name>
</gene>
<evidence type="ECO:0000313" key="2">
    <source>
        <dbReference type="Proteomes" id="UP000184000"/>
    </source>
</evidence>
<dbReference type="Proteomes" id="UP000184000">
    <property type="component" value="Unassembled WGS sequence"/>
</dbReference>
<sequence length="121" mass="13632">MSSNLFITVEHRQVASFIASKLAPLAVPSNQVRNDLSNIQVDPVLVVEHYDEHPAVQFKLDVADGMGLEVRVKLAEFAANPAGYMRDLLENVQGIRFAALQRRNDRRAEVAQVYRQMEAVR</sequence>
<evidence type="ECO:0000313" key="1">
    <source>
        <dbReference type="EMBL" id="SHG79919.1"/>
    </source>
</evidence>
<organism evidence="1 2">
    <name type="scientific">Stutzerimonas xanthomarina DSM 18231</name>
    <dbReference type="NCBI Taxonomy" id="1403346"/>
    <lineage>
        <taxon>Bacteria</taxon>
        <taxon>Pseudomonadati</taxon>
        <taxon>Pseudomonadota</taxon>
        <taxon>Gammaproteobacteria</taxon>
        <taxon>Pseudomonadales</taxon>
        <taxon>Pseudomonadaceae</taxon>
        <taxon>Stutzerimonas</taxon>
    </lineage>
</organism>
<protein>
    <submittedName>
        <fullName evidence="1">Uncharacterized protein</fullName>
    </submittedName>
</protein>
<dbReference type="GeneID" id="98638176"/>
<accession>A0A1M5MSM9</accession>
<proteinExistence type="predicted"/>
<dbReference type="AlphaFoldDB" id="A0A1M5MSM9"/>
<dbReference type="RefSeq" id="WP_073299836.1">
    <property type="nucleotide sequence ID" value="NZ_FQXA01000002.1"/>
</dbReference>
<name>A0A1M5MSM9_9GAMM</name>